<keyword evidence="3" id="KW-0813">Transport</keyword>
<accession>A0A8C0WHM8</accession>
<dbReference type="InterPro" id="IPR001204">
    <property type="entry name" value="Phos_transporter"/>
</dbReference>
<feature type="transmembrane region" description="Helical" evidence="13">
    <location>
        <begin position="32"/>
        <end position="55"/>
    </location>
</feature>
<organism evidence="14">
    <name type="scientific">Castor canadensis</name>
    <name type="common">American beaver</name>
    <dbReference type="NCBI Taxonomy" id="51338"/>
    <lineage>
        <taxon>Eukaryota</taxon>
        <taxon>Metazoa</taxon>
        <taxon>Chordata</taxon>
        <taxon>Craniata</taxon>
        <taxon>Vertebrata</taxon>
        <taxon>Euteleostomi</taxon>
        <taxon>Mammalia</taxon>
        <taxon>Eutheria</taxon>
        <taxon>Euarchontoglires</taxon>
        <taxon>Glires</taxon>
        <taxon>Rodentia</taxon>
        <taxon>Castorimorpha</taxon>
        <taxon>Castoridae</taxon>
        <taxon>Castor</taxon>
    </lineage>
</organism>
<keyword evidence="6" id="KW-0769">Symport</keyword>
<dbReference type="AlphaFoldDB" id="A0A8C0WHM8"/>
<name>A0A8C0WHM8_CASCN</name>
<sequence>HSFQIYLWYIMLILGFFITSVLAFSVGANDVAILFGATVGSGVVTLKQASILTVFETKDSVLLRTEVSTTIQNGLINMEMYNPHTCRWVSGGISRDN</sequence>
<evidence type="ECO:0000256" key="1">
    <source>
        <dbReference type="ARBA" id="ARBA00004141"/>
    </source>
</evidence>
<dbReference type="GO" id="GO:0005315">
    <property type="term" value="F:phosphate transmembrane transporter activity"/>
    <property type="evidence" value="ECO:0007669"/>
    <property type="project" value="InterPro"/>
</dbReference>
<evidence type="ECO:0000256" key="4">
    <source>
        <dbReference type="ARBA" id="ARBA00022592"/>
    </source>
</evidence>
<evidence type="ECO:0000256" key="11">
    <source>
        <dbReference type="ARBA" id="ARBA00041754"/>
    </source>
</evidence>
<keyword evidence="4" id="KW-0592">Phosphate transport</keyword>
<evidence type="ECO:0000256" key="2">
    <source>
        <dbReference type="ARBA" id="ARBA00009916"/>
    </source>
</evidence>
<evidence type="ECO:0000256" key="5">
    <source>
        <dbReference type="ARBA" id="ARBA00022692"/>
    </source>
</evidence>
<proteinExistence type="inferred from homology"/>
<evidence type="ECO:0000256" key="13">
    <source>
        <dbReference type="SAM" id="Phobius"/>
    </source>
</evidence>
<comment type="function">
    <text evidence="12">Sodium-phosphate symporter which preferentially transports the monovalent form of phosphate with a stoichiometry of two sodium ions per phosphate ion. May play a role in extracellular matrix and cartilage calcification as well as in vascular calcification. Essential for cell proliferation but this function is independent of its phosphate transporter activity.</text>
</comment>
<comment type="subcellular location">
    <subcellularLocation>
        <location evidence="1">Membrane</location>
        <topology evidence="1">Multi-pass membrane protein</topology>
    </subcellularLocation>
</comment>
<evidence type="ECO:0000256" key="3">
    <source>
        <dbReference type="ARBA" id="ARBA00022448"/>
    </source>
</evidence>
<comment type="catalytic activity">
    <reaction evidence="9">
        <text>2 Na(+)(out) + phosphate(out) = 2 Na(+)(in) + phosphate(in)</text>
        <dbReference type="Rhea" id="RHEA:71259"/>
        <dbReference type="ChEBI" id="CHEBI:29101"/>
        <dbReference type="ChEBI" id="CHEBI:43474"/>
    </reaction>
</comment>
<reference evidence="14" key="1">
    <citation type="submission" date="2023-09" db="UniProtKB">
        <authorList>
            <consortium name="Ensembl"/>
        </authorList>
    </citation>
    <scope>IDENTIFICATION</scope>
</reference>
<feature type="transmembrane region" description="Helical" evidence="13">
    <location>
        <begin position="7"/>
        <end position="26"/>
    </location>
</feature>
<dbReference type="PANTHER" id="PTHR11101">
    <property type="entry name" value="PHOSPHATE TRANSPORTER"/>
    <property type="match status" value="1"/>
</dbReference>
<dbReference type="Ensembl" id="ENSCCNT00000014984.1">
    <property type="protein sequence ID" value="ENSCCNP00000011443.1"/>
    <property type="gene ID" value="ENSCCNG00000011873.1"/>
</dbReference>
<evidence type="ECO:0000256" key="8">
    <source>
        <dbReference type="ARBA" id="ARBA00023136"/>
    </source>
</evidence>
<protein>
    <recommendedName>
        <fullName evidence="10">Sodium-dependent phosphate transporter 1</fullName>
    </recommendedName>
    <alternativeName>
        <fullName evidence="11">Solute carrier family 20 member 1</fullName>
    </alternativeName>
</protein>
<evidence type="ECO:0000256" key="12">
    <source>
        <dbReference type="ARBA" id="ARBA00045252"/>
    </source>
</evidence>
<evidence type="ECO:0000256" key="6">
    <source>
        <dbReference type="ARBA" id="ARBA00022847"/>
    </source>
</evidence>
<evidence type="ECO:0000256" key="7">
    <source>
        <dbReference type="ARBA" id="ARBA00022989"/>
    </source>
</evidence>
<dbReference type="GO" id="GO:0016020">
    <property type="term" value="C:membrane"/>
    <property type="evidence" value="ECO:0007669"/>
    <property type="project" value="UniProtKB-SubCell"/>
</dbReference>
<evidence type="ECO:0000313" key="14">
    <source>
        <dbReference type="Ensembl" id="ENSCCNP00000011443.1"/>
    </source>
</evidence>
<evidence type="ECO:0000256" key="9">
    <source>
        <dbReference type="ARBA" id="ARBA00035083"/>
    </source>
</evidence>
<keyword evidence="5 13" id="KW-0812">Transmembrane</keyword>
<dbReference type="PANTHER" id="PTHR11101:SF46">
    <property type="entry name" value="SODIUM-DEPENDENT PHOSPHATE TRANSPORTER 1"/>
    <property type="match status" value="1"/>
</dbReference>
<dbReference type="GO" id="GO:0035435">
    <property type="term" value="P:phosphate ion transmembrane transport"/>
    <property type="evidence" value="ECO:0007669"/>
    <property type="project" value="TreeGrafter"/>
</dbReference>
<comment type="similarity">
    <text evidence="2">Belongs to the inorganic phosphate transporter (PiT) (TC 2.A.20) family.</text>
</comment>
<keyword evidence="8 13" id="KW-0472">Membrane</keyword>
<evidence type="ECO:0000256" key="10">
    <source>
        <dbReference type="ARBA" id="ARBA00039341"/>
    </source>
</evidence>
<dbReference type="Pfam" id="PF01384">
    <property type="entry name" value="PHO4"/>
    <property type="match status" value="1"/>
</dbReference>
<keyword evidence="7 13" id="KW-1133">Transmembrane helix</keyword>
<dbReference type="GO" id="GO:0015293">
    <property type="term" value="F:symporter activity"/>
    <property type="evidence" value="ECO:0007669"/>
    <property type="project" value="UniProtKB-KW"/>
</dbReference>